<evidence type="ECO:0000256" key="5">
    <source>
        <dbReference type="ARBA" id="ARBA00044506"/>
    </source>
</evidence>
<feature type="region of interest" description="Disordered" evidence="8">
    <location>
        <begin position="1"/>
        <end position="36"/>
    </location>
</feature>
<evidence type="ECO:0000256" key="3">
    <source>
        <dbReference type="ARBA" id="ARBA00023054"/>
    </source>
</evidence>
<feature type="domain" description="CCDC113/CCDC96 coiled-coil" evidence="9">
    <location>
        <begin position="326"/>
        <end position="496"/>
    </location>
</feature>
<protein>
    <recommendedName>
        <fullName evidence="6">Cilia- and flagella-associated protein 263</fullName>
    </recommendedName>
</protein>
<dbReference type="GO" id="GO:0005930">
    <property type="term" value="C:axoneme"/>
    <property type="evidence" value="ECO:0007669"/>
    <property type="project" value="TreeGrafter"/>
</dbReference>
<dbReference type="Pfam" id="PF13870">
    <property type="entry name" value="CCDC113_CCDC96_CC"/>
    <property type="match status" value="1"/>
</dbReference>
<evidence type="ECO:0000259" key="9">
    <source>
        <dbReference type="Pfam" id="PF13870"/>
    </source>
</evidence>
<evidence type="ECO:0000256" key="2">
    <source>
        <dbReference type="ARBA" id="ARBA00022794"/>
    </source>
</evidence>
<dbReference type="PANTHER" id="PTHR15654:SF2">
    <property type="entry name" value="COILED-COIL DOMAIN-CONTAINING PROTEIN 113"/>
    <property type="match status" value="1"/>
</dbReference>
<evidence type="ECO:0000256" key="8">
    <source>
        <dbReference type="SAM" id="MobiDB-lite"/>
    </source>
</evidence>
<dbReference type="GO" id="GO:0036064">
    <property type="term" value="C:ciliary basal body"/>
    <property type="evidence" value="ECO:0007669"/>
    <property type="project" value="TreeGrafter"/>
</dbReference>
<evidence type="ECO:0000313" key="11">
    <source>
        <dbReference type="RefSeq" id="XP_052122449.1"/>
    </source>
</evidence>
<dbReference type="GeneID" id="127749207"/>
<comment type="similarity">
    <text evidence="5">Belongs to the CFAP263 family.</text>
</comment>
<feature type="region of interest" description="Disordered" evidence="8">
    <location>
        <begin position="115"/>
        <end position="191"/>
    </location>
</feature>
<proteinExistence type="inferred from homology"/>
<dbReference type="Proteomes" id="UP000504606">
    <property type="component" value="Unplaced"/>
</dbReference>
<comment type="subcellular location">
    <subcellularLocation>
        <location evidence="1">Cell projection</location>
        <location evidence="1">Cilium</location>
    </subcellularLocation>
</comment>
<reference evidence="11" key="1">
    <citation type="submission" date="2025-08" db="UniProtKB">
        <authorList>
            <consortium name="RefSeq"/>
        </authorList>
    </citation>
    <scope>IDENTIFICATION</scope>
    <source>
        <tissue evidence="11">Whole organism</tissue>
    </source>
</reference>
<accession>A0A9C6WX38</accession>
<keyword evidence="3 7" id="KW-0175">Coiled coil</keyword>
<dbReference type="PANTHER" id="PTHR15654">
    <property type="entry name" value="COILED-COIL DOMAIN-CONTAINING PROTEIN 113-RELATED"/>
    <property type="match status" value="1"/>
</dbReference>
<feature type="coiled-coil region" evidence="7">
    <location>
        <begin position="256"/>
        <end position="283"/>
    </location>
</feature>
<feature type="compositionally biased region" description="Polar residues" evidence="8">
    <location>
        <begin position="26"/>
        <end position="36"/>
    </location>
</feature>
<feature type="compositionally biased region" description="Low complexity" evidence="8">
    <location>
        <begin position="577"/>
        <end position="608"/>
    </location>
</feature>
<dbReference type="GO" id="GO:0060271">
    <property type="term" value="P:cilium assembly"/>
    <property type="evidence" value="ECO:0007669"/>
    <property type="project" value="TreeGrafter"/>
</dbReference>
<feature type="region of interest" description="Disordered" evidence="8">
    <location>
        <begin position="497"/>
        <end position="608"/>
    </location>
</feature>
<dbReference type="OrthoDB" id="10259713at2759"/>
<feature type="compositionally biased region" description="Low complexity" evidence="8">
    <location>
        <begin position="1"/>
        <end position="19"/>
    </location>
</feature>
<name>A0A9C6WX38_FRAOC</name>
<gene>
    <name evidence="11" type="primary">LOC127749207</name>
</gene>
<feature type="compositionally biased region" description="Gly residues" evidence="8">
    <location>
        <begin position="517"/>
        <end position="529"/>
    </location>
</feature>
<dbReference type="AlphaFoldDB" id="A0A9C6WX38"/>
<evidence type="ECO:0000256" key="6">
    <source>
        <dbReference type="ARBA" id="ARBA00044798"/>
    </source>
</evidence>
<evidence type="ECO:0000256" key="7">
    <source>
        <dbReference type="SAM" id="Coils"/>
    </source>
</evidence>
<evidence type="ECO:0000313" key="10">
    <source>
        <dbReference type="Proteomes" id="UP000504606"/>
    </source>
</evidence>
<keyword evidence="4" id="KW-0966">Cell projection</keyword>
<dbReference type="KEGG" id="foc:127749207"/>
<evidence type="ECO:0000256" key="4">
    <source>
        <dbReference type="ARBA" id="ARBA00023273"/>
    </source>
</evidence>
<feature type="compositionally biased region" description="Basic and acidic residues" evidence="8">
    <location>
        <begin position="132"/>
        <end position="159"/>
    </location>
</feature>
<dbReference type="InterPro" id="IPR051885">
    <property type="entry name" value="CC_CF"/>
</dbReference>
<dbReference type="RefSeq" id="XP_052122449.1">
    <property type="nucleotide sequence ID" value="XM_052266489.1"/>
</dbReference>
<keyword evidence="10" id="KW-1185">Reference proteome</keyword>
<organism evidence="10 11">
    <name type="scientific">Frankliniella occidentalis</name>
    <name type="common">Western flower thrips</name>
    <name type="synonym">Euthrips occidentalis</name>
    <dbReference type="NCBI Taxonomy" id="133901"/>
    <lineage>
        <taxon>Eukaryota</taxon>
        <taxon>Metazoa</taxon>
        <taxon>Ecdysozoa</taxon>
        <taxon>Arthropoda</taxon>
        <taxon>Hexapoda</taxon>
        <taxon>Insecta</taxon>
        <taxon>Pterygota</taxon>
        <taxon>Neoptera</taxon>
        <taxon>Paraneoptera</taxon>
        <taxon>Thysanoptera</taxon>
        <taxon>Terebrantia</taxon>
        <taxon>Thripoidea</taxon>
        <taxon>Thripidae</taxon>
        <taxon>Frankliniella</taxon>
    </lineage>
</organism>
<feature type="compositionally biased region" description="Basic residues" evidence="8">
    <location>
        <begin position="560"/>
        <end position="576"/>
    </location>
</feature>
<keyword evidence="2" id="KW-0970">Cilium biogenesis/degradation</keyword>
<sequence length="608" mass="66259">MAAVAARRSASAQRSASARTLDVRTGSYSEPTPSTLSRELSFSKTVSSADAFIDVVPEALSYEELEEAVTLLVKANLMLRLENEIFHDKLYMDTPDLLAGLSEIIELEKKEEAIAQQASPKAEQETGGVEPESEHKLESLHKQESVKLESVHKMESLHEEDGESGSPTPTPPPSRSLSRSDEPPRARSRITLSAVSDTLSSTARLSAIRAKAAAKASARASAAKAKSSKTGSLDRVPRMSFSQRMDLAEEATHLTTQRTQQLVSRAEAQAADLRARAEEAQVRLGETLAAYHSLDTGVTDKAQGDAHVSGRTSGEKLNRYMTDWVKQADATIDRIRLKVSSLRAHHRRVRENIAVKRELGDALRPVDFDKIRIEIEELNRKIESNSQHLNDLKGISGSATSRLLAGKKRLSDLSKHLEAIRKETAAKRNQKAALELEEQKVLEDVGRADTALNAVRMRMERHTAPDVLVYVRLKQDLDLLRRDVVVWERRCKIQQQTARDLRRAMGRASTSTRAVRGAGGEGPAVPGGGHGRRGGHAAEETTNDATDSSSGRAGPPTSAPRRRRPRRRQSQSRGRAHAPSSSSSSACGSGPSGRSSSCSSRHSSQSTG</sequence>
<dbReference type="InterPro" id="IPR025254">
    <property type="entry name" value="CCDC113/CCDC96_CC"/>
</dbReference>
<feature type="coiled-coil region" evidence="7">
    <location>
        <begin position="368"/>
        <end position="437"/>
    </location>
</feature>
<evidence type="ECO:0000256" key="1">
    <source>
        <dbReference type="ARBA" id="ARBA00004138"/>
    </source>
</evidence>